<dbReference type="InterPro" id="IPR001482">
    <property type="entry name" value="T2SS/T4SS_dom"/>
</dbReference>
<gene>
    <name evidence="5" type="ORF">PN36_24085</name>
</gene>
<dbReference type="InterPro" id="IPR007831">
    <property type="entry name" value="T2SS_GspE_N"/>
</dbReference>
<dbReference type="SUPFAM" id="SSF160246">
    <property type="entry name" value="EspE N-terminal domain-like"/>
    <property type="match status" value="1"/>
</dbReference>
<keyword evidence="3" id="KW-0067">ATP-binding</keyword>
<evidence type="ECO:0000256" key="3">
    <source>
        <dbReference type="ARBA" id="ARBA00022840"/>
    </source>
</evidence>
<name>A0A0A6P9M1_9GAMM</name>
<dbReference type="PANTHER" id="PTHR30258:SF3">
    <property type="entry name" value="SLL1921 PROTEIN"/>
    <property type="match status" value="1"/>
</dbReference>
<sequence>MKALNQPIHHHLSELLLEQHIITEDQLKIALTEQKKNSDQLDKILIHLGFVSEAVIRDLTSQSLGVSRIDLSQWVVDEEALRFIPKNLASRYTLLPISFDKNTQTLSVAMADVFNVLAMDQLAALLGETIKIEALIAGEAEIVNAIDNCYGFALSIDGILDEIETGEIDYQSLNRDEYSQPLIRLVDALLSDAVKHGASDIHFEPEKSFLRIRYRIDGVLQQIRSLHKNYWSAIVVRLKVMSGLNIADTRIPQDGRMSLTLAGRPIDFRVSVQPTVYGENIVLRVLDSQKGILTLDELGLLEDNLTGLKRMIARPEGVILITGPTGSGKTTTLYSLLQHLNSEEVNIMTLEDPVEYILGQVRQTAVNEAVKLDFANGIRSILRQDPDIILVGEIRDRKTAEMAFSAAMTGHQVYSTLHTNSAIATIPRLLDIGILPDIMAENIIGVIGQRLVRKLCPVCKKAYLHNDKQQKLLDLLSTKVYRSVGCEQCGERGYKGRVALMEIFRLDDTLQDMIAHRTATSEIKKYAKSMGFRTIAEDGIRRVVEGTTSLEEISRVVELSGVQDLSWTSCLLCQCH</sequence>
<dbReference type="InterPro" id="IPR027417">
    <property type="entry name" value="P-loop_NTPase"/>
</dbReference>
<dbReference type="SMART" id="SM00382">
    <property type="entry name" value="AAA"/>
    <property type="match status" value="1"/>
</dbReference>
<proteinExistence type="inferred from homology"/>
<dbReference type="CDD" id="cd01129">
    <property type="entry name" value="PulE-GspE-like"/>
    <property type="match status" value="1"/>
</dbReference>
<accession>A0A0A6P9M1</accession>
<dbReference type="PANTHER" id="PTHR30258">
    <property type="entry name" value="TYPE II SECRETION SYSTEM PROTEIN GSPE-RELATED"/>
    <property type="match status" value="1"/>
</dbReference>
<dbReference type="InterPro" id="IPR037257">
    <property type="entry name" value="T2SS_E_N_sf"/>
</dbReference>
<dbReference type="GO" id="GO:0005886">
    <property type="term" value="C:plasma membrane"/>
    <property type="evidence" value="ECO:0007669"/>
    <property type="project" value="TreeGrafter"/>
</dbReference>
<evidence type="ECO:0000313" key="6">
    <source>
        <dbReference type="Proteomes" id="UP000030428"/>
    </source>
</evidence>
<comment type="similarity">
    <text evidence="1">Belongs to the GSP E family.</text>
</comment>
<evidence type="ECO:0000313" key="5">
    <source>
        <dbReference type="EMBL" id="KHD07465.1"/>
    </source>
</evidence>
<reference evidence="5 6" key="1">
    <citation type="journal article" date="2016" name="Front. Microbiol.">
        <title>Single-Cell (Meta-)Genomics of a Dimorphic Candidatus Thiomargarita nelsonii Reveals Genomic Plasticity.</title>
        <authorList>
            <person name="Flood B.E."/>
            <person name="Fliss P."/>
            <person name="Jones D.S."/>
            <person name="Dick G.J."/>
            <person name="Jain S."/>
            <person name="Kaster A.K."/>
            <person name="Winkel M."/>
            <person name="Mussmann M."/>
            <person name="Bailey J."/>
        </authorList>
    </citation>
    <scope>NUCLEOTIDE SEQUENCE [LARGE SCALE GENOMIC DNA]</scope>
    <source>
        <strain evidence="5">Hydrate Ridge</strain>
    </source>
</reference>
<dbReference type="Pfam" id="PF00437">
    <property type="entry name" value="T2SSE"/>
    <property type="match status" value="1"/>
</dbReference>
<feature type="domain" description="Bacterial type II secretion system protein E" evidence="4">
    <location>
        <begin position="382"/>
        <end position="396"/>
    </location>
</feature>
<comment type="caution">
    <text evidence="5">The sequence shown here is derived from an EMBL/GenBank/DDBJ whole genome shotgun (WGS) entry which is preliminary data.</text>
</comment>
<dbReference type="Gene3D" id="3.40.50.300">
    <property type="entry name" value="P-loop containing nucleotide triphosphate hydrolases"/>
    <property type="match status" value="1"/>
</dbReference>
<protein>
    <submittedName>
        <fullName evidence="5">Secretion system protein E</fullName>
    </submittedName>
</protein>
<keyword evidence="6" id="KW-1185">Reference proteome</keyword>
<evidence type="ECO:0000256" key="1">
    <source>
        <dbReference type="ARBA" id="ARBA00006611"/>
    </source>
</evidence>
<dbReference type="GO" id="GO:0005524">
    <property type="term" value="F:ATP binding"/>
    <property type="evidence" value="ECO:0007669"/>
    <property type="project" value="UniProtKB-KW"/>
</dbReference>
<organism evidence="5 6">
    <name type="scientific">Candidatus Thiomargarita nelsonii</name>
    <dbReference type="NCBI Taxonomy" id="1003181"/>
    <lineage>
        <taxon>Bacteria</taxon>
        <taxon>Pseudomonadati</taxon>
        <taxon>Pseudomonadota</taxon>
        <taxon>Gammaproteobacteria</taxon>
        <taxon>Thiotrichales</taxon>
        <taxon>Thiotrichaceae</taxon>
        <taxon>Thiomargarita</taxon>
    </lineage>
</organism>
<dbReference type="Proteomes" id="UP000030428">
    <property type="component" value="Unassembled WGS sequence"/>
</dbReference>
<dbReference type="Gene3D" id="3.30.300.160">
    <property type="entry name" value="Type II secretion system, protein E, N-terminal domain"/>
    <property type="match status" value="1"/>
</dbReference>
<dbReference type="AlphaFoldDB" id="A0A0A6P9M1"/>
<keyword evidence="2" id="KW-0547">Nucleotide-binding</keyword>
<dbReference type="Gene3D" id="3.30.450.90">
    <property type="match status" value="1"/>
</dbReference>
<dbReference type="SUPFAM" id="SSF52540">
    <property type="entry name" value="P-loop containing nucleoside triphosphate hydrolases"/>
    <property type="match status" value="1"/>
</dbReference>
<evidence type="ECO:0000259" key="4">
    <source>
        <dbReference type="PROSITE" id="PS00662"/>
    </source>
</evidence>
<dbReference type="EMBL" id="JSZA02000123">
    <property type="protein sequence ID" value="KHD07465.1"/>
    <property type="molecule type" value="Genomic_DNA"/>
</dbReference>
<evidence type="ECO:0000256" key="2">
    <source>
        <dbReference type="ARBA" id="ARBA00022741"/>
    </source>
</evidence>
<dbReference type="PROSITE" id="PS00662">
    <property type="entry name" value="T2SP_E"/>
    <property type="match status" value="1"/>
</dbReference>
<dbReference type="Pfam" id="PF05157">
    <property type="entry name" value="MshEN"/>
    <property type="match status" value="1"/>
</dbReference>
<dbReference type="InterPro" id="IPR003593">
    <property type="entry name" value="AAA+_ATPase"/>
</dbReference>
<dbReference type="GO" id="GO:0016887">
    <property type="term" value="F:ATP hydrolysis activity"/>
    <property type="evidence" value="ECO:0007669"/>
    <property type="project" value="TreeGrafter"/>
</dbReference>